<comment type="caution">
    <text evidence="2">The sequence shown here is derived from an EMBL/GenBank/DDBJ whole genome shotgun (WGS) entry which is preliminary data.</text>
</comment>
<feature type="compositionally biased region" description="Basic residues" evidence="1">
    <location>
        <begin position="52"/>
        <end position="71"/>
    </location>
</feature>
<reference evidence="2" key="1">
    <citation type="journal article" date="2019" name="bioRxiv">
        <title>The Genome of the Zebra Mussel, Dreissena polymorpha: A Resource for Invasive Species Research.</title>
        <authorList>
            <person name="McCartney M.A."/>
            <person name="Auch B."/>
            <person name="Kono T."/>
            <person name="Mallez S."/>
            <person name="Zhang Y."/>
            <person name="Obille A."/>
            <person name="Becker A."/>
            <person name="Abrahante J.E."/>
            <person name="Garbe J."/>
            <person name="Badalamenti J.P."/>
            <person name="Herman A."/>
            <person name="Mangelson H."/>
            <person name="Liachko I."/>
            <person name="Sullivan S."/>
            <person name="Sone E.D."/>
            <person name="Koren S."/>
            <person name="Silverstein K.A.T."/>
            <person name="Beckman K.B."/>
            <person name="Gohl D.M."/>
        </authorList>
    </citation>
    <scope>NUCLEOTIDE SEQUENCE</scope>
    <source>
        <strain evidence="2">Duluth1</strain>
        <tissue evidence="2">Whole animal</tissue>
    </source>
</reference>
<keyword evidence="3" id="KW-1185">Reference proteome</keyword>
<gene>
    <name evidence="2" type="ORF">DPMN_126920</name>
</gene>
<dbReference type="AlphaFoldDB" id="A0A9D4H0A6"/>
<dbReference type="Proteomes" id="UP000828390">
    <property type="component" value="Unassembled WGS sequence"/>
</dbReference>
<feature type="region of interest" description="Disordered" evidence="1">
    <location>
        <begin position="47"/>
        <end position="82"/>
    </location>
</feature>
<evidence type="ECO:0000256" key="1">
    <source>
        <dbReference type="SAM" id="MobiDB-lite"/>
    </source>
</evidence>
<evidence type="ECO:0000313" key="3">
    <source>
        <dbReference type="Proteomes" id="UP000828390"/>
    </source>
</evidence>
<dbReference type="EMBL" id="JAIWYP010000005">
    <property type="protein sequence ID" value="KAH3825058.1"/>
    <property type="molecule type" value="Genomic_DNA"/>
</dbReference>
<evidence type="ECO:0000313" key="2">
    <source>
        <dbReference type="EMBL" id="KAH3825058.1"/>
    </source>
</evidence>
<accession>A0A9D4H0A6</accession>
<name>A0A9D4H0A6_DREPO</name>
<proteinExistence type="predicted"/>
<protein>
    <submittedName>
        <fullName evidence="2">Uncharacterized protein</fullName>
    </submittedName>
</protein>
<reference evidence="2" key="2">
    <citation type="submission" date="2020-11" db="EMBL/GenBank/DDBJ databases">
        <authorList>
            <person name="McCartney M.A."/>
            <person name="Auch B."/>
            <person name="Kono T."/>
            <person name="Mallez S."/>
            <person name="Becker A."/>
            <person name="Gohl D.M."/>
            <person name="Silverstein K.A.T."/>
            <person name="Koren S."/>
            <person name="Bechman K.B."/>
            <person name="Herman A."/>
            <person name="Abrahante J.E."/>
            <person name="Garbe J."/>
        </authorList>
    </citation>
    <scope>NUCLEOTIDE SEQUENCE</scope>
    <source>
        <strain evidence="2">Duluth1</strain>
        <tissue evidence="2">Whole animal</tissue>
    </source>
</reference>
<sequence length="82" mass="9335">MPITTSQLTIGRECRKRAQIFGKENSCLIRGVIGVWFNPLMVCAHSTEHPHQAKKPKQVKRKRADKSHTPMKRLVLGTNQSQ</sequence>
<organism evidence="2 3">
    <name type="scientific">Dreissena polymorpha</name>
    <name type="common">Zebra mussel</name>
    <name type="synonym">Mytilus polymorpha</name>
    <dbReference type="NCBI Taxonomy" id="45954"/>
    <lineage>
        <taxon>Eukaryota</taxon>
        <taxon>Metazoa</taxon>
        <taxon>Spiralia</taxon>
        <taxon>Lophotrochozoa</taxon>
        <taxon>Mollusca</taxon>
        <taxon>Bivalvia</taxon>
        <taxon>Autobranchia</taxon>
        <taxon>Heteroconchia</taxon>
        <taxon>Euheterodonta</taxon>
        <taxon>Imparidentia</taxon>
        <taxon>Neoheterodontei</taxon>
        <taxon>Myida</taxon>
        <taxon>Dreissenoidea</taxon>
        <taxon>Dreissenidae</taxon>
        <taxon>Dreissena</taxon>
    </lineage>
</organism>